<accession>A0A8J8NUY8</accession>
<dbReference type="EMBL" id="RRYP01007072">
    <property type="protein sequence ID" value="TNV80755.1"/>
    <property type="molecule type" value="Genomic_DNA"/>
</dbReference>
<evidence type="ECO:0008006" key="3">
    <source>
        <dbReference type="Google" id="ProtNLM"/>
    </source>
</evidence>
<keyword evidence="2" id="KW-1185">Reference proteome</keyword>
<reference evidence="1" key="1">
    <citation type="submission" date="2019-06" db="EMBL/GenBank/DDBJ databases">
        <authorList>
            <person name="Zheng W."/>
        </authorList>
    </citation>
    <scope>NUCLEOTIDE SEQUENCE</scope>
    <source>
        <strain evidence="1">QDHG01</strain>
    </source>
</reference>
<dbReference type="AlphaFoldDB" id="A0A8J8NUY8"/>
<dbReference type="Proteomes" id="UP000785679">
    <property type="component" value="Unassembled WGS sequence"/>
</dbReference>
<sequence length="592" mass="68087">MQGSEYGEGTNPSFIGGNPYSQSIIETANPFQPTEKLDAIRTFLLSLSKLNLLECRRTQLKIEIIHQFESEGLAVCQLDMSRGNNAQAQQSNDQAQIEQRFLQIMEEVVGFEQVYYSLSYLDKKEATTGNMHIAIQRVRTLFVNIVRQSGNSFAERIAQMLAELELYIRQKNLMMMTYKDDLFTRQDDTRVRQVIQQIKSILEAGPIDQSQRTAKAAQNAYQQLGHFHQYTWSPDVTPLKEHFLLELTTLELILKNKLSALKQDHLSTILTINQLKDCNARRQEEFNDKHIKEQHNQFNNLWKWLLNLQFMLIARNRLFLNGFFEDQEGYLGAGVSYKKLSQFENLMLKKIGDICKDGSTDPIQRVDILFRLSEAIDSPILRFKIENISDQFGEECEPQQKMYIKENSNYIRLYSYCHKSYRSIFEECLDFGIVTETLEEILKSGSIKPRPAQDQPSELVVLKSGHDFVRLSDKKHSIRYHLAQIDIAHYLLISTYTGIPQIGNGSITQTQGSSEGTQISGQPKTGTGALSFFKMGGGAGDKQQQQAAVQQTAQLRENEAHYKARIYLMQSLKMRKYYKSMNSWKQVASFFS</sequence>
<evidence type="ECO:0000313" key="2">
    <source>
        <dbReference type="Proteomes" id="UP000785679"/>
    </source>
</evidence>
<protein>
    <recommendedName>
        <fullName evidence="3">Cilia- and flagella-associated protein 206</fullName>
    </recommendedName>
</protein>
<name>A0A8J8NUY8_HALGN</name>
<gene>
    <name evidence="1" type="ORF">FGO68_gene11666</name>
</gene>
<organism evidence="1 2">
    <name type="scientific">Halteria grandinella</name>
    <dbReference type="NCBI Taxonomy" id="5974"/>
    <lineage>
        <taxon>Eukaryota</taxon>
        <taxon>Sar</taxon>
        <taxon>Alveolata</taxon>
        <taxon>Ciliophora</taxon>
        <taxon>Intramacronucleata</taxon>
        <taxon>Spirotrichea</taxon>
        <taxon>Stichotrichia</taxon>
        <taxon>Sporadotrichida</taxon>
        <taxon>Halteriidae</taxon>
        <taxon>Halteria</taxon>
    </lineage>
</organism>
<comment type="caution">
    <text evidence="1">The sequence shown here is derived from an EMBL/GenBank/DDBJ whole genome shotgun (WGS) entry which is preliminary data.</text>
</comment>
<evidence type="ECO:0000313" key="1">
    <source>
        <dbReference type="EMBL" id="TNV80755.1"/>
    </source>
</evidence>
<proteinExistence type="predicted"/>